<dbReference type="EMBL" id="JQHM01000001">
    <property type="protein sequence ID" value="KFX07952.1"/>
    <property type="molecule type" value="Genomic_DNA"/>
</dbReference>
<proteinExistence type="inferred from homology"/>
<keyword evidence="13" id="KW-0969">Cilium</keyword>
<dbReference type="InterPro" id="IPR049119">
    <property type="entry name" value="FlgK_D2-like"/>
</dbReference>
<dbReference type="InterPro" id="IPR010930">
    <property type="entry name" value="Flg_bb/hook_C_dom"/>
</dbReference>
<name>A0A093RXP0_9GAMM</name>
<dbReference type="STRING" id="55207.KP22_07610"/>
<feature type="domain" description="Flagellar hook-associated protein 1 D2-like" evidence="11">
    <location>
        <begin position="336"/>
        <end position="420"/>
    </location>
</feature>
<keyword evidence="5 7" id="KW-0964">Secreted</keyword>
<evidence type="ECO:0000313" key="13">
    <source>
        <dbReference type="EMBL" id="KFX07952.1"/>
    </source>
</evidence>
<dbReference type="Proteomes" id="UP000032874">
    <property type="component" value="Unassembled WGS sequence"/>
</dbReference>
<evidence type="ECO:0000313" key="14">
    <source>
        <dbReference type="Proteomes" id="UP000032874"/>
    </source>
</evidence>
<dbReference type="InterPro" id="IPR002371">
    <property type="entry name" value="FlgK"/>
</dbReference>
<dbReference type="Pfam" id="PF21158">
    <property type="entry name" value="flgK_1st_1"/>
    <property type="match status" value="1"/>
</dbReference>
<dbReference type="GO" id="GO:0005198">
    <property type="term" value="F:structural molecule activity"/>
    <property type="evidence" value="ECO:0007669"/>
    <property type="project" value="UniProtKB-UniRule"/>
</dbReference>
<dbReference type="Pfam" id="PF06429">
    <property type="entry name" value="Flg_bbr_C"/>
    <property type="match status" value="1"/>
</dbReference>
<accession>A0A093RXP0</accession>
<organism evidence="13 14">
    <name type="scientific">Pectobacterium betavasculorum</name>
    <dbReference type="NCBI Taxonomy" id="55207"/>
    <lineage>
        <taxon>Bacteria</taxon>
        <taxon>Pseudomonadati</taxon>
        <taxon>Pseudomonadota</taxon>
        <taxon>Gammaproteobacteria</taxon>
        <taxon>Enterobacterales</taxon>
        <taxon>Pectobacteriaceae</taxon>
        <taxon>Pectobacterium</taxon>
    </lineage>
</organism>
<keyword evidence="13" id="KW-0282">Flagellum</keyword>
<keyword evidence="13" id="KW-0966">Cell projection</keyword>
<dbReference type="AlphaFoldDB" id="A0A093RXP0"/>
<gene>
    <name evidence="7 13" type="primary">flgK</name>
    <name evidence="13" type="ORF">KP22_07610</name>
</gene>
<dbReference type="eggNOG" id="COG1256">
    <property type="taxonomic scope" value="Bacteria"/>
</dbReference>
<dbReference type="InterPro" id="IPR019776">
    <property type="entry name" value="Flagellar_basal_body_rod_CS"/>
</dbReference>
<dbReference type="SUPFAM" id="SSF64518">
    <property type="entry name" value="Phase 1 flagellin"/>
    <property type="match status" value="1"/>
</dbReference>
<keyword evidence="6 7" id="KW-0975">Bacterial flagellum</keyword>
<dbReference type="GO" id="GO:0044780">
    <property type="term" value="P:bacterial-type flagellum assembly"/>
    <property type="evidence" value="ECO:0007669"/>
    <property type="project" value="InterPro"/>
</dbReference>
<keyword evidence="8" id="KW-0175">Coiled coil</keyword>
<evidence type="ECO:0000256" key="7">
    <source>
        <dbReference type="RuleBase" id="RU362065"/>
    </source>
</evidence>
<reference evidence="13 14" key="1">
    <citation type="submission" date="2014-08" db="EMBL/GenBank/DDBJ databases">
        <title>Genome sequences of NCPPB Pectobacterium isolates.</title>
        <authorList>
            <person name="Glover R.H."/>
            <person name="Sapp M."/>
            <person name="Elphinstone J."/>
        </authorList>
    </citation>
    <scope>NUCLEOTIDE SEQUENCE [LARGE SCALE GENOMIC DNA]</scope>
    <source>
        <strain evidence="13 14">NCPPB 2795</strain>
    </source>
</reference>
<dbReference type="Pfam" id="PF00460">
    <property type="entry name" value="Flg_bb_rod"/>
    <property type="match status" value="1"/>
</dbReference>
<protein>
    <recommendedName>
        <fullName evidence="4 7">Flagellar hook-associated protein 1</fullName>
        <shortName evidence="7">HAP1</shortName>
    </recommendedName>
</protein>
<dbReference type="PANTHER" id="PTHR30033">
    <property type="entry name" value="FLAGELLAR HOOK-ASSOCIATED PROTEIN 1"/>
    <property type="match status" value="1"/>
</dbReference>
<dbReference type="GO" id="GO:0009424">
    <property type="term" value="C:bacterial-type flagellum hook"/>
    <property type="evidence" value="ECO:0007669"/>
    <property type="project" value="UniProtKB-UniRule"/>
</dbReference>
<feature type="domain" description="Flagellar basal body rod protein N-terminal" evidence="9">
    <location>
        <begin position="5"/>
        <end position="34"/>
    </location>
</feature>
<evidence type="ECO:0000256" key="2">
    <source>
        <dbReference type="ARBA" id="ARBA00004613"/>
    </source>
</evidence>
<evidence type="ECO:0000256" key="4">
    <source>
        <dbReference type="ARBA" id="ARBA00016244"/>
    </source>
</evidence>
<dbReference type="PRINTS" id="PR01005">
    <property type="entry name" value="FLGHOOKAP1"/>
</dbReference>
<comment type="similarity">
    <text evidence="3 7">Belongs to the flagella basal body rod proteins family.</text>
</comment>
<feature type="domain" description="Flagellar hook-associated protein FlgK helical" evidence="12">
    <location>
        <begin position="93"/>
        <end position="328"/>
    </location>
</feature>
<dbReference type="InterPro" id="IPR001444">
    <property type="entry name" value="Flag_bb_rod_N"/>
</dbReference>
<dbReference type="PANTHER" id="PTHR30033:SF1">
    <property type="entry name" value="FLAGELLAR HOOK-ASSOCIATED PROTEIN 1"/>
    <property type="match status" value="1"/>
</dbReference>
<evidence type="ECO:0000256" key="3">
    <source>
        <dbReference type="ARBA" id="ARBA00009677"/>
    </source>
</evidence>
<dbReference type="NCBIfam" id="TIGR02492">
    <property type="entry name" value="flgK_ends"/>
    <property type="match status" value="1"/>
</dbReference>
<evidence type="ECO:0000259" key="9">
    <source>
        <dbReference type="Pfam" id="PF00460"/>
    </source>
</evidence>
<evidence type="ECO:0000256" key="1">
    <source>
        <dbReference type="ARBA" id="ARBA00004365"/>
    </source>
</evidence>
<evidence type="ECO:0000256" key="5">
    <source>
        <dbReference type="ARBA" id="ARBA00022525"/>
    </source>
</evidence>
<dbReference type="GO" id="GO:0005576">
    <property type="term" value="C:extracellular region"/>
    <property type="evidence" value="ECO:0007669"/>
    <property type="project" value="UniProtKB-SubCell"/>
</dbReference>
<evidence type="ECO:0000256" key="6">
    <source>
        <dbReference type="ARBA" id="ARBA00023143"/>
    </source>
</evidence>
<comment type="subcellular location">
    <subcellularLocation>
        <location evidence="1 7">Bacterial flagellum</location>
    </subcellularLocation>
    <subcellularLocation>
        <location evidence="2 7">Secreted</location>
    </subcellularLocation>
</comment>
<feature type="domain" description="Flagellar basal-body/hook protein C-terminal" evidence="10">
    <location>
        <begin position="527"/>
        <end position="564"/>
    </location>
</feature>
<feature type="coiled-coil region" evidence="8">
    <location>
        <begin position="162"/>
        <end position="189"/>
    </location>
</feature>
<dbReference type="Pfam" id="PF22638">
    <property type="entry name" value="FlgK_D1"/>
    <property type="match status" value="1"/>
</dbReference>
<sequence length="568" mass="60082">MSNLINTAMSGLKGAQVALSTVSNNISNQAVTGYSRQNTIIEQAISSGTSAGYIGNGVNVVSVNRQYNEFITNQLRSAQTTSSSVSTYYEQISKIDNLLASSTTSLSSTLQDFFSNLQNLTSNAGDSSTRQTVLGKAEGLVNQFKVTDKYLRDMDSGLNTQIQSTAGQINTYTDQIASLNNEITKLMGANSGTMPNDLLDQRDLLVDQLNKLVGVDVTVQDGIVYNVALKNGTNLVQAGTSNQLVAIGSSSDPSRLTIGYKDQTNDIVTLNESSLTGGSLGGLLSFRSETLDEARNQLGQLALAFSDAFNTQHQEGYDRDGVKGGDFFSFGKAVVLNDSKNGGNAVLTPSYTDTKDVQATNYAVKYDGTNWQVTRLSDNSTFTAAVTTAGTPPESSLSFDGVKMTITGTPEANDSFLLKPVNDVIIDMSVAISDPSKIAAASVKLDESGSPVLDASGNPVFGGVSDNTNAKALLALQNEKIVGGKASVSGAYASLVGTIGNQTSTLKINNTSQQNVVNQLTAEQQSVSGVNLDEEYGDLMRYQQYYMANAQVIKTAQSIFDALLAARG</sequence>
<evidence type="ECO:0000259" key="12">
    <source>
        <dbReference type="Pfam" id="PF22638"/>
    </source>
</evidence>
<dbReference type="InterPro" id="IPR053927">
    <property type="entry name" value="FlgK_helical"/>
</dbReference>
<dbReference type="PROSITE" id="PS00588">
    <property type="entry name" value="FLAGELLA_BB_ROD"/>
    <property type="match status" value="1"/>
</dbReference>
<evidence type="ECO:0000256" key="8">
    <source>
        <dbReference type="SAM" id="Coils"/>
    </source>
</evidence>
<evidence type="ECO:0000259" key="11">
    <source>
        <dbReference type="Pfam" id="PF21158"/>
    </source>
</evidence>
<comment type="caution">
    <text evidence="13">The sequence shown here is derived from an EMBL/GenBank/DDBJ whole genome shotgun (WGS) entry which is preliminary data.</text>
</comment>
<evidence type="ECO:0000259" key="10">
    <source>
        <dbReference type="Pfam" id="PF06429"/>
    </source>
</evidence>
<dbReference type="RefSeq" id="WP_039323329.1">
    <property type="nucleotide sequence ID" value="NZ_JQHM01000001.1"/>
</dbReference>